<dbReference type="PANTHER" id="PTHR43333">
    <property type="entry name" value="2-HACID_DH_C DOMAIN-CONTAINING PROTEIN"/>
    <property type="match status" value="1"/>
</dbReference>
<evidence type="ECO:0000256" key="1">
    <source>
        <dbReference type="ARBA" id="ARBA00023002"/>
    </source>
</evidence>
<feature type="domain" description="D-isomer specific 2-hydroxyacid dehydrogenase NAD-binding" evidence="3">
    <location>
        <begin position="105"/>
        <end position="288"/>
    </location>
</feature>
<dbReference type="InterPro" id="IPR036291">
    <property type="entry name" value="NAD(P)-bd_dom_sf"/>
</dbReference>
<dbReference type="SUPFAM" id="SSF51735">
    <property type="entry name" value="NAD(P)-binding Rossmann-fold domains"/>
    <property type="match status" value="1"/>
</dbReference>
<keyword evidence="1" id="KW-0560">Oxidoreductase</keyword>
<evidence type="ECO:0000313" key="5">
    <source>
        <dbReference type="Proteomes" id="UP000244978"/>
    </source>
</evidence>
<dbReference type="GO" id="GO:0051287">
    <property type="term" value="F:NAD binding"/>
    <property type="evidence" value="ECO:0007669"/>
    <property type="project" value="InterPro"/>
</dbReference>
<evidence type="ECO:0000259" key="3">
    <source>
        <dbReference type="Pfam" id="PF02826"/>
    </source>
</evidence>
<proteinExistence type="predicted"/>
<reference evidence="5" key="1">
    <citation type="submission" date="2018-04" db="EMBL/GenBank/DDBJ databases">
        <authorList>
            <person name="Liu S."/>
            <person name="Wang Z."/>
            <person name="Li J."/>
        </authorList>
    </citation>
    <scope>NUCLEOTIDE SEQUENCE [LARGE SCALE GENOMIC DNA]</scope>
    <source>
        <strain evidence="5">S1194</strain>
    </source>
</reference>
<dbReference type="InterPro" id="IPR006140">
    <property type="entry name" value="D-isomer_DH_NAD-bd"/>
</dbReference>
<organism evidence="4 5">
    <name type="scientific">Homoserinimonas hongtaonis</name>
    <dbReference type="NCBI Taxonomy" id="2079791"/>
    <lineage>
        <taxon>Bacteria</taxon>
        <taxon>Bacillati</taxon>
        <taxon>Actinomycetota</taxon>
        <taxon>Actinomycetes</taxon>
        <taxon>Micrococcales</taxon>
        <taxon>Microbacteriaceae</taxon>
        <taxon>Homoserinimonas</taxon>
    </lineage>
</organism>
<name>A0A2U1T041_9MICO</name>
<keyword evidence="5" id="KW-1185">Reference proteome</keyword>
<dbReference type="RefSeq" id="WP_108997253.1">
    <property type="nucleotide sequence ID" value="NZ_QEEX01000001.1"/>
</dbReference>
<dbReference type="EMBL" id="QEEX01000001">
    <property type="protein sequence ID" value="PWB97255.1"/>
    <property type="molecule type" value="Genomic_DNA"/>
</dbReference>
<accession>A0A2U1T041</accession>
<protein>
    <submittedName>
        <fullName evidence="4">Phosphoglycerate dehydrogenase</fullName>
    </submittedName>
</protein>
<dbReference type="Gene3D" id="3.40.50.720">
    <property type="entry name" value="NAD(P)-binding Rossmann-like Domain"/>
    <property type="match status" value="2"/>
</dbReference>
<keyword evidence="2" id="KW-0520">NAD</keyword>
<comment type="caution">
    <text evidence="4">The sequence shown here is derived from an EMBL/GenBank/DDBJ whole genome shotgun (WGS) entry which is preliminary data.</text>
</comment>
<gene>
    <name evidence="4" type="ORF">DF220_04980</name>
</gene>
<dbReference type="Pfam" id="PF02826">
    <property type="entry name" value="2-Hacid_dh_C"/>
    <property type="match status" value="1"/>
</dbReference>
<dbReference type="PANTHER" id="PTHR43333:SF1">
    <property type="entry name" value="D-ISOMER SPECIFIC 2-HYDROXYACID DEHYDROGENASE NAD-BINDING DOMAIN-CONTAINING PROTEIN"/>
    <property type="match status" value="1"/>
</dbReference>
<dbReference type="SUPFAM" id="SSF52283">
    <property type="entry name" value="Formate/glycerate dehydrogenase catalytic domain-like"/>
    <property type="match status" value="1"/>
</dbReference>
<sequence length="318" mass="33251">MPPRNATVLVPTTVTVELDPIAGIDFVDYDPAEPIPAEHRDAIGLVAWRNSAAQLAEAAAVMPNLRLVQLLSAGTDVADDAGFAPSVTIASGRGLHDGPVAEHTLALVLAAARGLHETMRDQDARRWVNGRNWLTAETGRHAFTTLRGAQVVIWGYGSIASTLAPLLAALGATVIGVARTARTDGDVQIVTPDRLPGILPTTDVLIDLLPATTETDGIIGADVFAQLPPRAWLVNVGRGSTVDEDALLTALRSGHIGGAALDVFRTEPLPTDSPLWAEPNVIVTPHAAGGRPLGASDLIRHNVTAMLAGDPVTNAVER</sequence>
<evidence type="ECO:0000256" key="2">
    <source>
        <dbReference type="ARBA" id="ARBA00023027"/>
    </source>
</evidence>
<dbReference type="GO" id="GO:0016491">
    <property type="term" value="F:oxidoreductase activity"/>
    <property type="evidence" value="ECO:0007669"/>
    <property type="project" value="UniProtKB-KW"/>
</dbReference>
<dbReference type="AlphaFoldDB" id="A0A2U1T041"/>
<evidence type="ECO:0000313" key="4">
    <source>
        <dbReference type="EMBL" id="PWB97255.1"/>
    </source>
</evidence>
<dbReference type="Proteomes" id="UP000244978">
    <property type="component" value="Unassembled WGS sequence"/>
</dbReference>